<comment type="function">
    <text evidence="3">Component of the exocyst complex.</text>
</comment>
<dbReference type="InterPro" id="IPR016159">
    <property type="entry name" value="Cullin_repeat-like_dom_sf"/>
</dbReference>
<evidence type="ECO:0000313" key="6">
    <source>
        <dbReference type="Proteomes" id="UP000324897"/>
    </source>
</evidence>
<proteinExistence type="inferred from homology"/>
<dbReference type="OrthoDB" id="678784at2759"/>
<keyword evidence="2 3" id="KW-0813">Transport</keyword>
<comment type="similarity">
    <text evidence="1 3">Belongs to the EXO70 family.</text>
</comment>
<comment type="caution">
    <text evidence="5">The sequence shown here is derived from an EMBL/GenBank/DDBJ whole genome shotgun (WGS) entry which is preliminary data.</text>
</comment>
<evidence type="ECO:0000256" key="1">
    <source>
        <dbReference type="ARBA" id="ARBA00006756"/>
    </source>
</evidence>
<dbReference type="EMBL" id="RWGY01000009">
    <property type="protein sequence ID" value="TVU36140.1"/>
    <property type="molecule type" value="Genomic_DNA"/>
</dbReference>
<dbReference type="InterPro" id="IPR046364">
    <property type="entry name" value="Exo70_C"/>
</dbReference>
<keyword evidence="3" id="KW-0653">Protein transport</keyword>
<name>A0A5J9VM81_9POAL</name>
<dbReference type="Gene3D" id="1.20.1280.170">
    <property type="entry name" value="Exocyst complex component Exo70"/>
    <property type="match status" value="1"/>
</dbReference>
<dbReference type="Gramene" id="TVU36140">
    <property type="protein sequence ID" value="TVU36140"/>
    <property type="gene ID" value="EJB05_18057"/>
</dbReference>
<evidence type="ECO:0000256" key="3">
    <source>
        <dbReference type="RuleBase" id="RU365026"/>
    </source>
</evidence>
<dbReference type="PANTHER" id="PTHR12542:SF114">
    <property type="entry name" value="EXOCYST SUBUNIT EXO70 FAMILY PROTEIN"/>
    <property type="match status" value="1"/>
</dbReference>
<protein>
    <recommendedName>
        <fullName evidence="3">Exocyst subunit Exo70 family protein</fullName>
    </recommendedName>
</protein>
<dbReference type="GO" id="GO:0000145">
    <property type="term" value="C:exocyst"/>
    <property type="evidence" value="ECO:0007669"/>
    <property type="project" value="InterPro"/>
</dbReference>
<dbReference type="PANTHER" id="PTHR12542">
    <property type="entry name" value="EXOCYST COMPLEX PROTEIN EXO70"/>
    <property type="match status" value="1"/>
</dbReference>
<dbReference type="GO" id="GO:0015031">
    <property type="term" value="P:protein transport"/>
    <property type="evidence" value="ECO:0007669"/>
    <property type="project" value="UniProtKB-KW"/>
</dbReference>
<feature type="non-terminal residue" evidence="5">
    <location>
        <position position="1"/>
    </location>
</feature>
<evidence type="ECO:0000256" key="2">
    <source>
        <dbReference type="ARBA" id="ARBA00022448"/>
    </source>
</evidence>
<organism evidence="5 6">
    <name type="scientific">Eragrostis curvula</name>
    <name type="common">weeping love grass</name>
    <dbReference type="NCBI Taxonomy" id="38414"/>
    <lineage>
        <taxon>Eukaryota</taxon>
        <taxon>Viridiplantae</taxon>
        <taxon>Streptophyta</taxon>
        <taxon>Embryophyta</taxon>
        <taxon>Tracheophyta</taxon>
        <taxon>Spermatophyta</taxon>
        <taxon>Magnoliopsida</taxon>
        <taxon>Liliopsida</taxon>
        <taxon>Poales</taxon>
        <taxon>Poaceae</taxon>
        <taxon>PACMAD clade</taxon>
        <taxon>Chloridoideae</taxon>
        <taxon>Eragrostideae</taxon>
        <taxon>Eragrostidinae</taxon>
        <taxon>Eragrostis</taxon>
    </lineage>
</organism>
<evidence type="ECO:0000313" key="5">
    <source>
        <dbReference type="EMBL" id="TVU36140.1"/>
    </source>
</evidence>
<gene>
    <name evidence="5" type="ORF">EJB05_18057</name>
</gene>
<feature type="domain" description="Exocyst complex subunit Exo70 C-terminal" evidence="4">
    <location>
        <begin position="222"/>
        <end position="380"/>
    </location>
</feature>
<keyword evidence="6" id="KW-1185">Reference proteome</keyword>
<dbReference type="GO" id="GO:0006887">
    <property type="term" value="P:exocytosis"/>
    <property type="evidence" value="ECO:0007669"/>
    <property type="project" value="UniProtKB-KW"/>
</dbReference>
<reference evidence="5 6" key="1">
    <citation type="journal article" date="2019" name="Sci. Rep.">
        <title>A high-quality genome of Eragrostis curvula grass provides insights into Poaceae evolution and supports new strategies to enhance forage quality.</title>
        <authorList>
            <person name="Carballo J."/>
            <person name="Santos B.A.C.M."/>
            <person name="Zappacosta D."/>
            <person name="Garbus I."/>
            <person name="Selva J.P."/>
            <person name="Gallo C.A."/>
            <person name="Diaz A."/>
            <person name="Albertini E."/>
            <person name="Caccamo M."/>
            <person name="Echenique V."/>
        </authorList>
    </citation>
    <scope>NUCLEOTIDE SEQUENCE [LARGE SCALE GENOMIC DNA]</scope>
    <source>
        <strain evidence="6">cv. Victoria</strain>
        <tissue evidence="5">Leaf</tissue>
    </source>
</reference>
<dbReference type="InterPro" id="IPR004140">
    <property type="entry name" value="Exo70"/>
</dbReference>
<evidence type="ECO:0000259" key="4">
    <source>
        <dbReference type="Pfam" id="PF03081"/>
    </source>
</evidence>
<dbReference type="AlphaFoldDB" id="A0A5J9VM81"/>
<dbReference type="SUPFAM" id="SSF74788">
    <property type="entry name" value="Cullin repeat-like"/>
    <property type="match status" value="1"/>
</dbReference>
<accession>A0A5J9VM81</accession>
<dbReference type="Pfam" id="PF03081">
    <property type="entry name" value="Exo70_C"/>
    <property type="match status" value="1"/>
</dbReference>
<dbReference type="GO" id="GO:0005546">
    <property type="term" value="F:phosphatidylinositol-4,5-bisphosphate binding"/>
    <property type="evidence" value="ECO:0007669"/>
    <property type="project" value="InterPro"/>
</dbReference>
<dbReference type="Proteomes" id="UP000324897">
    <property type="component" value="Unassembled WGS sequence"/>
</dbReference>
<keyword evidence="3" id="KW-0268">Exocytosis</keyword>
<sequence length="382" mass="41885">MADTVGKPAEDVAGAPNGIDSRELITVRLALDAGIKSSRRIWDADGNCTSRNFLSAVDKALCLAEEDPSARRYLDHDIDNAMSHMVAQIQIVRVWKASQLCVAVDRLFPNAADSMSTSDRTTTTGTVSSGMELDASDGIQCWASSCVPDEFAALVDGGLEVLDLIRPAGVSVLHEIAQRVICAGYTKQFLQKMESVPCNVLDRFLLILLVQCPRRTTGIWIKRWSMVTELVEKAVVAMRRQLYAQDPGAFDNFRDEYLQITSEGVVLHLLRLADVSTVTSHEKLEYILSMYEALSDAAPSLLLLFSGEHKQRVSERTLDTLTRLADVVKTMVSGVMAKIQSDPSATPSRAPDGGVHQVTQYTMTCVERLAPHRTVLGLILCS</sequence>